<dbReference type="AlphaFoldDB" id="A0A6J6D1I8"/>
<evidence type="ECO:0000313" key="4">
    <source>
        <dbReference type="EMBL" id="CAB4557700.1"/>
    </source>
</evidence>
<feature type="domain" description="Glycosyltransferase subfamily 4-like N-terminal" evidence="3">
    <location>
        <begin position="10"/>
        <end position="192"/>
    </location>
</feature>
<dbReference type="Pfam" id="PF00534">
    <property type="entry name" value="Glycos_transf_1"/>
    <property type="match status" value="1"/>
</dbReference>
<dbReference type="Gene3D" id="3.40.50.2000">
    <property type="entry name" value="Glycogen Phosphorylase B"/>
    <property type="match status" value="2"/>
</dbReference>
<dbReference type="GO" id="GO:0009103">
    <property type="term" value="P:lipopolysaccharide biosynthetic process"/>
    <property type="evidence" value="ECO:0007669"/>
    <property type="project" value="TreeGrafter"/>
</dbReference>
<evidence type="ECO:0000259" key="2">
    <source>
        <dbReference type="Pfam" id="PF00534"/>
    </source>
</evidence>
<dbReference type="CDD" id="cd03809">
    <property type="entry name" value="GT4_MtfB-like"/>
    <property type="match status" value="1"/>
</dbReference>
<dbReference type="EMBL" id="CAEZTD010000025">
    <property type="protein sequence ID" value="CAB4557700.1"/>
    <property type="molecule type" value="Genomic_DNA"/>
</dbReference>
<dbReference type="InterPro" id="IPR028098">
    <property type="entry name" value="Glyco_trans_4-like_N"/>
</dbReference>
<evidence type="ECO:0000256" key="1">
    <source>
        <dbReference type="ARBA" id="ARBA00022679"/>
    </source>
</evidence>
<organism evidence="4">
    <name type="scientific">freshwater metagenome</name>
    <dbReference type="NCBI Taxonomy" id="449393"/>
    <lineage>
        <taxon>unclassified sequences</taxon>
        <taxon>metagenomes</taxon>
        <taxon>ecological metagenomes</taxon>
    </lineage>
</organism>
<dbReference type="PANTHER" id="PTHR46401">
    <property type="entry name" value="GLYCOSYLTRANSFERASE WBBK-RELATED"/>
    <property type="match status" value="1"/>
</dbReference>
<evidence type="ECO:0000259" key="3">
    <source>
        <dbReference type="Pfam" id="PF13439"/>
    </source>
</evidence>
<dbReference type="PANTHER" id="PTHR46401:SF2">
    <property type="entry name" value="GLYCOSYLTRANSFERASE WBBK-RELATED"/>
    <property type="match status" value="1"/>
</dbReference>
<dbReference type="Pfam" id="PF13439">
    <property type="entry name" value="Glyco_transf_4"/>
    <property type="match status" value="1"/>
</dbReference>
<gene>
    <name evidence="4" type="ORF">UFOPK1591_00499</name>
</gene>
<dbReference type="GO" id="GO:0016757">
    <property type="term" value="F:glycosyltransferase activity"/>
    <property type="evidence" value="ECO:0007669"/>
    <property type="project" value="InterPro"/>
</dbReference>
<dbReference type="InterPro" id="IPR001296">
    <property type="entry name" value="Glyco_trans_1"/>
</dbReference>
<proteinExistence type="predicted"/>
<feature type="domain" description="Glycosyl transferase family 1" evidence="2">
    <location>
        <begin position="214"/>
        <end position="348"/>
    </location>
</feature>
<sequence>MLPTLVSGGMGGTEVYAENLVLHLRENADERLDITVVRGRQPNHFQPVNTSKTIYRDNFRDITIDAVTAGLTHGSKAWAWLNSTLRRHSIWSDIESAAGGRIDIAVYPLSAVQPAPRGRTKTVSIIHDVQHRDMPGAFTVAQRIYRKFTYERPASRAAAVVTVSDFSRESVISHLRVDPTRVRRVYPGIDTTIFHAAASPELLTEPARTMAAGKPVAQALLFFPARALPHKNHARLLAAVAKLRERWPDLRLILSGSDGEALGTLPDYVTHVGNISAVQVRDLYRVSTVVFPSLYEGFGFPPLEALATGATVVSSRVGALAEWKTEAVVFVNPSSVESISEGIEATLQRTVTKISDPTTVVASTFNWKTTADEITELLVNL</sequence>
<protein>
    <submittedName>
        <fullName evidence="4">Unannotated protein</fullName>
    </submittedName>
</protein>
<name>A0A6J6D1I8_9ZZZZ</name>
<reference evidence="4" key="1">
    <citation type="submission" date="2020-05" db="EMBL/GenBank/DDBJ databases">
        <authorList>
            <person name="Chiriac C."/>
            <person name="Salcher M."/>
            <person name="Ghai R."/>
            <person name="Kavagutti S V."/>
        </authorList>
    </citation>
    <scope>NUCLEOTIDE SEQUENCE</scope>
</reference>
<accession>A0A6J6D1I8</accession>
<keyword evidence="1" id="KW-0808">Transferase</keyword>
<dbReference type="SUPFAM" id="SSF53756">
    <property type="entry name" value="UDP-Glycosyltransferase/glycogen phosphorylase"/>
    <property type="match status" value="1"/>
</dbReference>